<dbReference type="SUPFAM" id="SSF81383">
    <property type="entry name" value="F-box domain"/>
    <property type="match status" value="1"/>
</dbReference>
<dbReference type="GeneID" id="140012689"/>
<dbReference type="PANTHER" id="PTHR31672:SF13">
    <property type="entry name" value="F-BOX PROTEIN CPR30-LIKE"/>
    <property type="match status" value="1"/>
</dbReference>
<dbReference type="InterPro" id="IPR001810">
    <property type="entry name" value="F-box_dom"/>
</dbReference>
<dbReference type="RefSeq" id="XP_071917072.1">
    <property type="nucleotide sequence ID" value="XM_072060971.1"/>
</dbReference>
<reference evidence="3" key="1">
    <citation type="submission" date="2025-08" db="UniProtKB">
        <authorList>
            <consortium name="RefSeq"/>
        </authorList>
    </citation>
    <scope>IDENTIFICATION</scope>
    <source>
        <tissue evidence="3">Leaves</tissue>
    </source>
</reference>
<evidence type="ECO:0000259" key="1">
    <source>
        <dbReference type="PROSITE" id="PS50181"/>
    </source>
</evidence>
<dbReference type="InterPro" id="IPR050796">
    <property type="entry name" value="SCF_F-box_component"/>
</dbReference>
<protein>
    <submittedName>
        <fullName evidence="3">F-box/kelch-repeat protein At3g23880-like</fullName>
    </submittedName>
</protein>
<accession>A0ABM4VC07</accession>
<dbReference type="Gene3D" id="1.20.1280.50">
    <property type="match status" value="1"/>
</dbReference>
<dbReference type="SMART" id="SM00256">
    <property type="entry name" value="FBOX"/>
    <property type="match status" value="1"/>
</dbReference>
<name>A0ABM4VC07_COFAR</name>
<dbReference type="InterPro" id="IPR036047">
    <property type="entry name" value="F-box-like_dom_sf"/>
</dbReference>
<evidence type="ECO:0000313" key="3">
    <source>
        <dbReference type="RefSeq" id="XP_071917072.1"/>
    </source>
</evidence>
<feature type="domain" description="F-box" evidence="1">
    <location>
        <begin position="19"/>
        <end position="65"/>
    </location>
</feature>
<sequence>MEILGRQIPSSSIQDFDQPSKLADLPFDVITAILTMLPMKALLIFKCVSKLWLSLISGPKFIKDHPKLSASTSNTQSLLFVVANSACDHLEHCPLKSLSYEKLLYSVKIDYPSLNGWIGAIKVRGGCDGLLCIDIEKRGDMVRTSPSHS</sequence>
<proteinExistence type="predicted"/>
<dbReference type="Proteomes" id="UP001652660">
    <property type="component" value="Chromosome 8e"/>
</dbReference>
<dbReference type="Pfam" id="PF00646">
    <property type="entry name" value="F-box"/>
    <property type="match status" value="1"/>
</dbReference>
<evidence type="ECO:0000313" key="2">
    <source>
        <dbReference type="Proteomes" id="UP001652660"/>
    </source>
</evidence>
<dbReference type="PANTHER" id="PTHR31672">
    <property type="entry name" value="BNACNNG10540D PROTEIN"/>
    <property type="match status" value="1"/>
</dbReference>
<keyword evidence="2" id="KW-1185">Reference proteome</keyword>
<dbReference type="PROSITE" id="PS50181">
    <property type="entry name" value="FBOX"/>
    <property type="match status" value="1"/>
</dbReference>
<organism evidence="2 3">
    <name type="scientific">Coffea arabica</name>
    <name type="common">Arabian coffee</name>
    <dbReference type="NCBI Taxonomy" id="13443"/>
    <lineage>
        <taxon>Eukaryota</taxon>
        <taxon>Viridiplantae</taxon>
        <taxon>Streptophyta</taxon>
        <taxon>Embryophyta</taxon>
        <taxon>Tracheophyta</taxon>
        <taxon>Spermatophyta</taxon>
        <taxon>Magnoliopsida</taxon>
        <taxon>eudicotyledons</taxon>
        <taxon>Gunneridae</taxon>
        <taxon>Pentapetalae</taxon>
        <taxon>asterids</taxon>
        <taxon>lamiids</taxon>
        <taxon>Gentianales</taxon>
        <taxon>Rubiaceae</taxon>
        <taxon>Ixoroideae</taxon>
        <taxon>Gardenieae complex</taxon>
        <taxon>Bertiereae - Coffeeae clade</taxon>
        <taxon>Coffeeae</taxon>
        <taxon>Coffea</taxon>
    </lineage>
</organism>
<gene>
    <name evidence="3" type="primary">LOC140012689</name>
</gene>